<gene>
    <name evidence="2" type="ORF">SWYG_00085</name>
</gene>
<sequence length="59" mass="6984">MVEHHTLEWIGTIALFFFGITMICQGHFIVTGKHGYKHDEREKHKMANARKQVEDLFKK</sequence>
<accession>R9TPM8</accession>
<keyword evidence="1" id="KW-0812">Transmembrane</keyword>
<feature type="transmembrane region" description="Helical" evidence="1">
    <location>
        <begin position="6"/>
        <end position="30"/>
    </location>
</feature>
<evidence type="ECO:0000313" key="2">
    <source>
        <dbReference type="EMBL" id="AGN33597.1"/>
    </source>
</evidence>
<dbReference type="RefSeq" id="YP_008126411.1">
    <property type="nucleotide sequence ID" value="NC_021536.1"/>
</dbReference>
<dbReference type="GeneID" id="16045355"/>
<name>R9TPM8_9CAUD</name>
<dbReference type="EMBL" id="HQ317383">
    <property type="protein sequence ID" value="AGN33597.1"/>
    <property type="molecule type" value="Genomic_DNA"/>
</dbReference>
<protein>
    <submittedName>
        <fullName evidence="2">Uncharacterized protein</fullName>
    </submittedName>
</protein>
<keyword evidence="3" id="KW-1185">Reference proteome</keyword>
<dbReference type="KEGG" id="vg:16045355"/>
<keyword evidence="1" id="KW-1133">Transmembrane helix</keyword>
<dbReference type="Proteomes" id="UP000204294">
    <property type="component" value="Segment"/>
</dbReference>
<keyword evidence="1" id="KW-0472">Membrane</keyword>
<dbReference type="OrthoDB" id="27282at10239"/>
<evidence type="ECO:0000256" key="1">
    <source>
        <dbReference type="SAM" id="Phobius"/>
    </source>
</evidence>
<organism evidence="2 3">
    <name type="scientific">Synechococcus phage S-IOM18</name>
    <dbReference type="NCBI Taxonomy" id="754039"/>
    <lineage>
        <taxon>Viruses</taxon>
        <taxon>Duplodnaviria</taxon>
        <taxon>Heunggongvirae</taxon>
        <taxon>Uroviricota</taxon>
        <taxon>Caudoviricetes</taxon>
        <taxon>Pantevenvirales</taxon>
        <taxon>Kyanoviridae</taxon>
        <taxon>Tefnutvirus</taxon>
        <taxon>Tefnutvirus siom18</taxon>
    </lineage>
</organism>
<proteinExistence type="predicted"/>
<evidence type="ECO:0000313" key="3">
    <source>
        <dbReference type="Proteomes" id="UP000204294"/>
    </source>
</evidence>
<reference evidence="2 3" key="1">
    <citation type="submission" date="2010-09" db="EMBL/GenBank/DDBJ databases">
        <title>The Genome Sequence of Synechococcus phage S-IOM18.</title>
        <authorList>
            <consortium name="The Broad Institute Genome Sequencing Platform"/>
            <person name="Henn M.R."/>
            <person name="Clokie M."/>
            <person name="Levin J."/>
            <person name="Malboeuf C."/>
            <person name="Casali M."/>
            <person name="Russ C."/>
            <person name="Lennon N."/>
            <person name="Chapman S.B."/>
            <person name="Erlich R."/>
            <person name="Young S.K."/>
            <person name="Yandava C."/>
            <person name="Zeng Q."/>
            <person name="Fitzgerald M.F."/>
            <person name="Alvarado L."/>
            <person name="Anderson S."/>
            <person name="Berlin A."/>
            <person name="Chen Z."/>
            <person name="Freedman E."/>
            <person name="Gellesch M."/>
            <person name="Goldberg J."/>
            <person name="Green L."/>
            <person name="Griggs A."/>
            <person name="Gujja S."/>
            <person name="Heilman E.R."/>
            <person name="Heiman D."/>
            <person name="Hollinger A."/>
            <person name="Howarth C."/>
            <person name="Larson L."/>
            <person name="Mehta T."/>
            <person name="Neiman D."/>
            <person name="Pearson M."/>
            <person name="Roberts A."/>
            <person name="Ryan E."/>
            <person name="Saif S."/>
            <person name="Shea T."/>
            <person name="Shenoy N."/>
            <person name="Sisk P."/>
            <person name="Stolte C."/>
            <person name="Sykes S."/>
            <person name="White J."/>
            <person name="Haas B."/>
            <person name="Nusbaum C."/>
            <person name="Birren B."/>
        </authorList>
    </citation>
    <scope>NUCLEOTIDE SEQUENCE [LARGE SCALE GENOMIC DNA]</scope>
    <source>
        <strain evidence="2 3">S-IOM18</strain>
    </source>
</reference>